<protein>
    <submittedName>
        <fullName evidence="1">WbqC family protein</fullName>
    </submittedName>
</protein>
<evidence type="ECO:0000313" key="2">
    <source>
        <dbReference type="Proteomes" id="UP001316087"/>
    </source>
</evidence>
<name>A0ABS9UB04_9BACL</name>
<keyword evidence="2" id="KW-1185">Reference proteome</keyword>
<dbReference type="InterPro" id="IPR014985">
    <property type="entry name" value="WbqC"/>
</dbReference>
<sequence length="227" mass="26717">MKIAIHQPNYIPWIGFFDKIDQVDKFVLIDKAHHSKSGFLNRNKIKTPEGEFMLTVPLKTKQIPINEIHIANNSKWQEIHWKIIETNYKKCPYWSDYRNGFEQIYSIKWDKIATLNIALIEHFKSLLTIKTELLLESDFEIDFGQRNSRNVNITSYLNGDVYVSGTGAQVYNDPSEFHAQQIQLVYQNFKHPIYPQRFGNFQPNLSIIDMLFNCGPETINIIRHNRL</sequence>
<dbReference type="RefSeq" id="WP_241368383.1">
    <property type="nucleotide sequence ID" value="NZ_JAKZFC010000001.1"/>
</dbReference>
<reference evidence="1 2" key="1">
    <citation type="submission" date="2022-03" db="EMBL/GenBank/DDBJ databases">
        <authorList>
            <person name="Jo J.-H."/>
            <person name="Im W.-T."/>
        </authorList>
    </citation>
    <scope>NUCLEOTIDE SEQUENCE [LARGE SCALE GENOMIC DNA]</scope>
    <source>
        <strain evidence="1 2">MA9</strain>
    </source>
</reference>
<proteinExistence type="predicted"/>
<comment type="caution">
    <text evidence="1">The sequence shown here is derived from an EMBL/GenBank/DDBJ whole genome shotgun (WGS) entry which is preliminary data.</text>
</comment>
<dbReference type="EMBL" id="JAKZFC010000001">
    <property type="protein sequence ID" value="MCH7321354.1"/>
    <property type="molecule type" value="Genomic_DNA"/>
</dbReference>
<evidence type="ECO:0000313" key="1">
    <source>
        <dbReference type="EMBL" id="MCH7321354.1"/>
    </source>
</evidence>
<dbReference type="Proteomes" id="UP001316087">
    <property type="component" value="Unassembled WGS sequence"/>
</dbReference>
<dbReference type="Pfam" id="PF08889">
    <property type="entry name" value="WbqC"/>
    <property type="match status" value="1"/>
</dbReference>
<accession>A0ABS9UB04</accession>
<gene>
    <name evidence="1" type="ORF">LZ480_05560</name>
</gene>
<organism evidence="1 2">
    <name type="scientific">Solibacillus palustris</name>
    <dbReference type="NCBI Taxonomy" id="2908203"/>
    <lineage>
        <taxon>Bacteria</taxon>
        <taxon>Bacillati</taxon>
        <taxon>Bacillota</taxon>
        <taxon>Bacilli</taxon>
        <taxon>Bacillales</taxon>
        <taxon>Caryophanaceae</taxon>
        <taxon>Solibacillus</taxon>
    </lineage>
</organism>